<evidence type="ECO:0000256" key="8">
    <source>
        <dbReference type="HAMAP-Rule" id="MF_03035"/>
    </source>
</evidence>
<dbReference type="EMBL" id="KV417267">
    <property type="protein sequence ID" value="KZP01171.1"/>
    <property type="molecule type" value="Genomic_DNA"/>
</dbReference>
<keyword evidence="5 8" id="KW-0547">Nucleotide-binding</keyword>
<dbReference type="GO" id="GO:0005849">
    <property type="term" value="C:mRNA cleavage factor complex"/>
    <property type="evidence" value="ECO:0007669"/>
    <property type="project" value="UniProtKB-UniRule"/>
</dbReference>
<dbReference type="InterPro" id="IPR028606">
    <property type="entry name" value="Clp1"/>
</dbReference>
<feature type="domain" description="Clp1 P-loop" evidence="11">
    <location>
        <begin position="127"/>
        <end position="343"/>
    </location>
</feature>
<evidence type="ECO:0000313" key="13">
    <source>
        <dbReference type="Proteomes" id="UP000076738"/>
    </source>
</evidence>
<dbReference type="Pfam" id="PF06807">
    <property type="entry name" value="Clp1"/>
    <property type="match status" value="1"/>
</dbReference>
<proteinExistence type="inferred from homology"/>
<dbReference type="GO" id="GO:0031124">
    <property type="term" value="P:mRNA 3'-end processing"/>
    <property type="evidence" value="ECO:0007669"/>
    <property type="project" value="UniProtKB-UniRule"/>
</dbReference>
<organism evidence="12 13">
    <name type="scientific">Calocera viscosa (strain TUFC12733)</name>
    <dbReference type="NCBI Taxonomy" id="1330018"/>
    <lineage>
        <taxon>Eukaryota</taxon>
        <taxon>Fungi</taxon>
        <taxon>Dikarya</taxon>
        <taxon>Basidiomycota</taxon>
        <taxon>Agaricomycotina</taxon>
        <taxon>Dacrymycetes</taxon>
        <taxon>Dacrymycetales</taxon>
        <taxon>Dacrymycetaceae</taxon>
        <taxon>Calocera</taxon>
    </lineage>
</organism>
<feature type="domain" description="Clp1 C-terminal" evidence="9">
    <location>
        <begin position="364"/>
        <end position="487"/>
    </location>
</feature>
<dbReference type="OrthoDB" id="258143at2759"/>
<comment type="function">
    <text evidence="8">Required for endonucleolytic cleavage during polyadenylation-dependent pre-mRNA 3'-end formation.</text>
</comment>
<evidence type="ECO:0000256" key="7">
    <source>
        <dbReference type="ARBA" id="ARBA00023242"/>
    </source>
</evidence>
<feature type="binding site" evidence="8">
    <location>
        <position position="15"/>
    </location>
    <ligand>
        <name>ATP</name>
        <dbReference type="ChEBI" id="CHEBI:30616"/>
    </ligand>
</feature>
<evidence type="ECO:0000256" key="4">
    <source>
        <dbReference type="ARBA" id="ARBA00022664"/>
    </source>
</evidence>
<dbReference type="InterPro" id="IPR027417">
    <property type="entry name" value="P-loop_NTPase"/>
</dbReference>
<dbReference type="InterPro" id="IPR032319">
    <property type="entry name" value="CLP1_P"/>
</dbReference>
<dbReference type="InterPro" id="IPR038238">
    <property type="entry name" value="Clp1_C_sf"/>
</dbReference>
<dbReference type="Pfam" id="PF16575">
    <property type="entry name" value="CLP1_P"/>
    <property type="match status" value="1"/>
</dbReference>
<evidence type="ECO:0000256" key="6">
    <source>
        <dbReference type="ARBA" id="ARBA00022840"/>
    </source>
</evidence>
<dbReference type="Proteomes" id="UP000076738">
    <property type="component" value="Unassembled WGS sequence"/>
</dbReference>
<name>A0A167RQM1_CALVF</name>
<dbReference type="Gene3D" id="3.40.50.300">
    <property type="entry name" value="P-loop containing nucleotide triphosphate hydrolases"/>
    <property type="match status" value="1"/>
</dbReference>
<evidence type="ECO:0000256" key="5">
    <source>
        <dbReference type="ARBA" id="ARBA00022741"/>
    </source>
</evidence>
<dbReference type="FunFam" id="2.60.120.1030:FF:000001">
    <property type="entry name" value="Protein CLP1 homolog 5"/>
    <property type="match status" value="1"/>
</dbReference>
<dbReference type="PANTHER" id="PTHR12755">
    <property type="entry name" value="CLEAVAGE/POLYADENYLATION FACTOR IA SUBUNIT CLP1P"/>
    <property type="match status" value="1"/>
</dbReference>
<keyword evidence="13" id="KW-1185">Reference proteome</keyword>
<dbReference type="InterPro" id="IPR038239">
    <property type="entry name" value="Clp1_N_sf"/>
</dbReference>
<dbReference type="Gene3D" id="2.60.120.1030">
    <property type="entry name" value="Clp1, DNA binding domain"/>
    <property type="match status" value="1"/>
</dbReference>
<gene>
    <name evidence="8" type="primary">CLP1</name>
    <name evidence="12" type="ORF">CALVIDRAFT_508780</name>
</gene>
<keyword evidence="4 8" id="KW-0507">mRNA processing</keyword>
<feature type="binding site" evidence="8">
    <location>
        <position position="60"/>
    </location>
    <ligand>
        <name>ATP</name>
        <dbReference type="ChEBI" id="CHEBI:30616"/>
    </ligand>
</feature>
<dbReference type="Pfam" id="PF16573">
    <property type="entry name" value="CLP1_N"/>
    <property type="match status" value="1"/>
</dbReference>
<dbReference type="InterPro" id="IPR010655">
    <property type="entry name" value="Clp1_C"/>
</dbReference>
<evidence type="ECO:0000256" key="3">
    <source>
        <dbReference type="ARBA" id="ARBA00019824"/>
    </source>
</evidence>
<feature type="binding site" evidence="8">
    <location>
        <begin position="130"/>
        <end position="135"/>
    </location>
    <ligand>
        <name>ATP</name>
        <dbReference type="ChEBI" id="CHEBI:30616"/>
    </ligand>
</feature>
<dbReference type="GO" id="GO:0005524">
    <property type="term" value="F:ATP binding"/>
    <property type="evidence" value="ECO:0007669"/>
    <property type="project" value="UniProtKB-UniRule"/>
</dbReference>
<dbReference type="STRING" id="1330018.A0A167RQM1"/>
<evidence type="ECO:0000256" key="1">
    <source>
        <dbReference type="ARBA" id="ARBA00004123"/>
    </source>
</evidence>
<evidence type="ECO:0000256" key="2">
    <source>
        <dbReference type="ARBA" id="ARBA00018706"/>
    </source>
</evidence>
<dbReference type="GO" id="GO:0051731">
    <property type="term" value="F:polynucleotide 5'-hydroxyl-kinase activity"/>
    <property type="evidence" value="ECO:0007669"/>
    <property type="project" value="InterPro"/>
</dbReference>
<dbReference type="AlphaFoldDB" id="A0A167RQM1"/>
<dbReference type="PANTHER" id="PTHR12755:SF6">
    <property type="entry name" value="POLYRIBONUCLEOTIDE 5'-HYDROXYL-KINASE CLP1"/>
    <property type="match status" value="1"/>
</dbReference>
<evidence type="ECO:0000259" key="10">
    <source>
        <dbReference type="Pfam" id="PF16573"/>
    </source>
</evidence>
<evidence type="ECO:0000313" key="12">
    <source>
        <dbReference type="EMBL" id="KZP01171.1"/>
    </source>
</evidence>
<dbReference type="InterPro" id="IPR032324">
    <property type="entry name" value="Clp1_N"/>
</dbReference>
<dbReference type="HAMAP" id="MF_03035">
    <property type="entry name" value="Clp1"/>
    <property type="match status" value="1"/>
</dbReference>
<evidence type="ECO:0000259" key="9">
    <source>
        <dbReference type="Pfam" id="PF06807"/>
    </source>
</evidence>
<keyword evidence="7 8" id="KW-0539">Nucleus</keyword>
<dbReference type="Gene3D" id="2.40.30.330">
    <property type="entry name" value="Pre-mRNA cleavage complex subunit Clp1, C-terminal domain"/>
    <property type="match status" value="1"/>
</dbReference>
<comment type="similarity">
    <text evidence="8">Belongs to the Clp1 family. Clp1 subfamily.</text>
</comment>
<keyword evidence="6 8" id="KW-0067">ATP-binding</keyword>
<dbReference type="GO" id="GO:0006388">
    <property type="term" value="P:tRNA splicing, via endonucleolytic cleavage and ligation"/>
    <property type="evidence" value="ECO:0007669"/>
    <property type="project" value="TreeGrafter"/>
</dbReference>
<protein>
    <recommendedName>
        <fullName evidence="3">Polynucleotide 5'-hydroxyl-kinase GRC3</fullName>
    </recommendedName>
    <alternativeName>
        <fullName evidence="2">Polynucleotide 5'-hydroxyl-kinase grc3</fullName>
    </alternativeName>
</protein>
<reference evidence="12 13" key="1">
    <citation type="journal article" date="2016" name="Mol. Biol. Evol.">
        <title>Comparative Genomics of Early-Diverging Mushroom-Forming Fungi Provides Insights into the Origins of Lignocellulose Decay Capabilities.</title>
        <authorList>
            <person name="Nagy L.G."/>
            <person name="Riley R."/>
            <person name="Tritt A."/>
            <person name="Adam C."/>
            <person name="Daum C."/>
            <person name="Floudas D."/>
            <person name="Sun H."/>
            <person name="Yadav J.S."/>
            <person name="Pangilinan J."/>
            <person name="Larsson K.H."/>
            <person name="Matsuura K."/>
            <person name="Barry K."/>
            <person name="Labutti K."/>
            <person name="Kuo R."/>
            <person name="Ohm R.A."/>
            <person name="Bhattacharya S.S."/>
            <person name="Shirouzu T."/>
            <person name="Yoshinaga Y."/>
            <person name="Martin F.M."/>
            <person name="Grigoriev I.V."/>
            <person name="Hibbett D.S."/>
        </authorList>
    </citation>
    <scope>NUCLEOTIDE SEQUENCE [LARGE SCALE GENOMIC DNA]</scope>
    <source>
        <strain evidence="12 13">TUFC12733</strain>
    </source>
</reference>
<feature type="domain" description="Clp1 N-terminal" evidence="10">
    <location>
        <begin position="10"/>
        <end position="103"/>
    </location>
</feature>
<evidence type="ECO:0000259" key="11">
    <source>
        <dbReference type="Pfam" id="PF16575"/>
    </source>
</evidence>
<dbReference type="SUPFAM" id="SSF52540">
    <property type="entry name" value="P-loop containing nucleoside triphosphate hydrolases"/>
    <property type="match status" value="1"/>
</dbReference>
<dbReference type="InterPro" id="IPR045116">
    <property type="entry name" value="Clp1/Grc3"/>
</dbReference>
<comment type="subunit">
    <text evidence="8">Component of a pre-mRNA cleavage factor complex. Interacts directly with PCF11.</text>
</comment>
<sequence>MSGESRECVLNPKTEFRFELDPGEDITLKVSSRVLLSGRAELFGAELPRERAYHFAAECKAAVFTWHGCTLEMSRASTEYVAEETPMVSYVNCHAVLEQMRVRTSIMRRSNETAPTEAEPPRVLVLGAENSGKTSLCKILLNYALRAGQGWSPLVVNLDTWDGAWTVPGTISAAHLSSPVVTTIADNPYGSTATSAPGSVSSSALLPLVFWFGHVESKQNLDYMRHLIHTLALKVEQHSQDYAESASSGLFIDTPAAFAAPNQSTGQGTEKYALVTACVEAFHINTIIVMGNEKLTVEMQKRYGDGNRHIAIVKIPRSGGVVEIDLACRRRLVSHQLRSYFYGARHSERKDGEEDDDFDPEAALAPTSSVVSFSDLRIYRIGEESVAPSSALPIGASRAVSTIQPVLVDPTSPMHQSRLLNGVLALLAPGSSSAVQDDLTQILERNVSGFLVITGIDQEHRTLTVLAPSAASIEGRVAMLGSIEWQEA</sequence>
<comment type="subcellular location">
    <subcellularLocation>
        <location evidence="1 8">Nucleus</location>
    </subcellularLocation>
</comment>
<accession>A0A167RQM1</accession>